<sequence length="115" mass="13269">MLLLGRFGAIVRRTKKTIAERERREDMCLLGYFPLPSLCSFLFLSNQTDKHCEREHAIYERARHFLIRDSGHMGIWALDGYATVHHLDNSSPATIHHLRQFITCDSSSPATIHHP</sequence>
<protein>
    <submittedName>
        <fullName evidence="1">Uncharacterized protein</fullName>
    </submittedName>
</protein>
<evidence type="ECO:0000313" key="1">
    <source>
        <dbReference type="EMBL" id="KAI1701326.1"/>
    </source>
</evidence>
<dbReference type="EMBL" id="JAKKPZ010000121">
    <property type="protein sequence ID" value="KAI1701326.1"/>
    <property type="molecule type" value="Genomic_DNA"/>
</dbReference>
<accession>A0AAD4R072</accession>
<proteinExistence type="predicted"/>
<dbReference type="Proteomes" id="UP001201812">
    <property type="component" value="Unassembled WGS sequence"/>
</dbReference>
<dbReference type="AlphaFoldDB" id="A0AAD4R072"/>
<comment type="caution">
    <text evidence="1">The sequence shown here is derived from an EMBL/GenBank/DDBJ whole genome shotgun (WGS) entry which is preliminary data.</text>
</comment>
<organism evidence="1 2">
    <name type="scientific">Ditylenchus destructor</name>
    <dbReference type="NCBI Taxonomy" id="166010"/>
    <lineage>
        <taxon>Eukaryota</taxon>
        <taxon>Metazoa</taxon>
        <taxon>Ecdysozoa</taxon>
        <taxon>Nematoda</taxon>
        <taxon>Chromadorea</taxon>
        <taxon>Rhabditida</taxon>
        <taxon>Tylenchina</taxon>
        <taxon>Tylenchomorpha</taxon>
        <taxon>Sphaerularioidea</taxon>
        <taxon>Anguinidae</taxon>
        <taxon>Anguininae</taxon>
        <taxon>Ditylenchus</taxon>
    </lineage>
</organism>
<keyword evidence="2" id="KW-1185">Reference proteome</keyword>
<gene>
    <name evidence="1" type="ORF">DdX_16157</name>
</gene>
<name>A0AAD4R072_9BILA</name>
<reference evidence="1" key="1">
    <citation type="submission" date="2022-01" db="EMBL/GenBank/DDBJ databases">
        <title>Genome Sequence Resource for Two Populations of Ditylenchus destructor, the Migratory Endoparasitic Phytonematode.</title>
        <authorList>
            <person name="Zhang H."/>
            <person name="Lin R."/>
            <person name="Xie B."/>
        </authorList>
    </citation>
    <scope>NUCLEOTIDE SEQUENCE</scope>
    <source>
        <strain evidence="1">BazhouSP</strain>
    </source>
</reference>
<evidence type="ECO:0000313" key="2">
    <source>
        <dbReference type="Proteomes" id="UP001201812"/>
    </source>
</evidence>